<name>A0A5M6IG89_9PROT</name>
<dbReference type="PANTHER" id="PTHR13136:SF11">
    <property type="entry name" value="TESTIS-EXPRESSED PROTEIN 30"/>
    <property type="match status" value="1"/>
</dbReference>
<dbReference type="InterPro" id="IPR046879">
    <property type="entry name" value="KANL3/Tex30_Abhydrolase"/>
</dbReference>
<dbReference type="PANTHER" id="PTHR13136">
    <property type="entry name" value="TESTIS DEVELOPMENT PROTEIN PRTD"/>
    <property type="match status" value="1"/>
</dbReference>
<dbReference type="OrthoDB" id="652634at2"/>
<reference evidence="2 3" key="1">
    <citation type="submission" date="2019-09" db="EMBL/GenBank/DDBJ databases">
        <title>Genome sequence of Roseospira marina, one of the more divergent members of the non-sulfur purple photosynthetic bacterial family, the Rhodospirillaceae.</title>
        <authorList>
            <person name="Meyer T."/>
            <person name="Kyndt J."/>
        </authorList>
    </citation>
    <scope>NUCLEOTIDE SEQUENCE [LARGE SCALE GENOMIC DNA]</scope>
    <source>
        <strain evidence="2 3">DSM 15113</strain>
    </source>
</reference>
<dbReference type="GO" id="GO:0016787">
    <property type="term" value="F:hydrolase activity"/>
    <property type="evidence" value="ECO:0007669"/>
    <property type="project" value="UniProtKB-KW"/>
</dbReference>
<dbReference type="RefSeq" id="WP_150060456.1">
    <property type="nucleotide sequence ID" value="NZ_JACHII010000001.1"/>
</dbReference>
<comment type="caution">
    <text evidence="2">The sequence shown here is derived from an EMBL/GenBank/DDBJ whole genome shotgun (WGS) entry which is preliminary data.</text>
</comment>
<keyword evidence="2" id="KW-0378">Hydrolase</keyword>
<dbReference type="AlphaFoldDB" id="A0A5M6IG89"/>
<dbReference type="InterPro" id="IPR026555">
    <property type="entry name" value="NSL3/Tex30"/>
</dbReference>
<evidence type="ECO:0000259" key="1">
    <source>
        <dbReference type="Pfam" id="PF20408"/>
    </source>
</evidence>
<keyword evidence="3" id="KW-1185">Reference proteome</keyword>
<dbReference type="SUPFAM" id="SSF53474">
    <property type="entry name" value="alpha/beta-Hydrolases"/>
    <property type="match status" value="1"/>
</dbReference>
<gene>
    <name evidence="2" type="ORF">F1188_00690</name>
</gene>
<dbReference type="Pfam" id="PF20408">
    <property type="entry name" value="Abhydrolase_11"/>
    <property type="match status" value="1"/>
</dbReference>
<dbReference type="Proteomes" id="UP000324065">
    <property type="component" value="Unassembled WGS sequence"/>
</dbReference>
<feature type="domain" description="KANL3/Tex30 alpha/beta hydrolase-like" evidence="1">
    <location>
        <begin position="18"/>
        <end position="205"/>
    </location>
</feature>
<dbReference type="Gene3D" id="3.40.50.1820">
    <property type="entry name" value="alpha/beta hydrolase"/>
    <property type="match status" value="1"/>
</dbReference>
<accession>A0A5M6IG89</accession>
<proteinExistence type="predicted"/>
<sequence length="215" mass="22827">MADDRSPILENGPSDGPRLLLAHGAGAPMDSDWMEAVAVGLADAGVRVIRFEFPYMARRRAEGGRRPPDRVPVLLDAWGAMIAAYGPADRLVIGGKSLGGRTASMVADGAGVRGLVCLGYPFHPLGKPDRLRTDHLETLHTPALFCQGTRDTLGSRETVSGLPLSPAIHLHWLEDGDHGFKPRKASGFSEADHIQTAVTTTARFIHALARGGAGP</sequence>
<organism evidence="2 3">
    <name type="scientific">Roseospira marina</name>
    <dbReference type="NCBI Taxonomy" id="140057"/>
    <lineage>
        <taxon>Bacteria</taxon>
        <taxon>Pseudomonadati</taxon>
        <taxon>Pseudomonadota</taxon>
        <taxon>Alphaproteobacteria</taxon>
        <taxon>Rhodospirillales</taxon>
        <taxon>Rhodospirillaceae</taxon>
        <taxon>Roseospira</taxon>
    </lineage>
</organism>
<evidence type="ECO:0000313" key="3">
    <source>
        <dbReference type="Proteomes" id="UP000324065"/>
    </source>
</evidence>
<protein>
    <submittedName>
        <fullName evidence="2">Alpha/beta hydrolase</fullName>
    </submittedName>
</protein>
<dbReference type="EMBL" id="VWPJ01000001">
    <property type="protein sequence ID" value="KAA5607320.1"/>
    <property type="molecule type" value="Genomic_DNA"/>
</dbReference>
<dbReference type="InterPro" id="IPR029058">
    <property type="entry name" value="AB_hydrolase_fold"/>
</dbReference>
<evidence type="ECO:0000313" key="2">
    <source>
        <dbReference type="EMBL" id="KAA5607320.1"/>
    </source>
</evidence>